<evidence type="ECO:0000256" key="1">
    <source>
        <dbReference type="SAM" id="SignalP"/>
    </source>
</evidence>
<dbReference type="Proteomes" id="UP000198243">
    <property type="component" value="Chromosome I"/>
</dbReference>
<feature type="chain" id="PRO_5038333048" description="BNR repeat-like domain-containing protein" evidence="1">
    <location>
        <begin position="24"/>
        <end position="400"/>
    </location>
</feature>
<sequence length="400" mass="40342">MTVRRVIAVFGLFALLVSGCDGSAEPSGGASTGAGPTAAPAPALRPGWQPLALPAPPGGAGRLLLRDAAACAGRWFVVGGVADAGGGTRPAAWTSVDGTAWTVVPVRADSFYGRQNVLSSVACRGGKAAVIGAKTGGAHGYPRISTWRPLADGTLGEVQASFETFGGPTAVNVSRLVAGASGWLIVGNRSAGAASWVSSPPATEFELVEGAPELASDAVGVTWAFDAVAAPPGWLAVGGLLPAGRIDRDPAVWSSPDGRSWRRTVLPGGPEYEELQRVAVVGGVPVAVGLRGSTFGAWRQEGAGWVAGGAFGRRAGAGVPAVASLVVAGDRLVAAVADGARYSVWVSADRGGSWREVAMPLDVPAGADRDVTLVAVGDRWWLAADDGSRSALWWAGVPGA</sequence>
<dbReference type="SUPFAM" id="SSF50939">
    <property type="entry name" value="Sialidases"/>
    <property type="match status" value="1"/>
</dbReference>
<dbReference type="AlphaFoldDB" id="A0A1C4WY14"/>
<dbReference type="PROSITE" id="PS51257">
    <property type="entry name" value="PROKAR_LIPOPROTEIN"/>
    <property type="match status" value="1"/>
</dbReference>
<keyword evidence="1" id="KW-0732">Signal</keyword>
<dbReference type="RefSeq" id="WP_089019814.1">
    <property type="nucleotide sequence ID" value="NZ_LT607412.1"/>
</dbReference>
<feature type="signal peptide" evidence="1">
    <location>
        <begin position="1"/>
        <end position="23"/>
    </location>
</feature>
<accession>A0A1C4WY14</accession>
<dbReference type="OrthoDB" id="4894058at2"/>
<evidence type="ECO:0000313" key="3">
    <source>
        <dbReference type="Proteomes" id="UP000198243"/>
    </source>
</evidence>
<gene>
    <name evidence="2" type="ORF">GA0070607_4369</name>
</gene>
<evidence type="ECO:0008006" key="4">
    <source>
        <dbReference type="Google" id="ProtNLM"/>
    </source>
</evidence>
<reference evidence="3" key="1">
    <citation type="submission" date="2016-06" db="EMBL/GenBank/DDBJ databases">
        <authorList>
            <person name="Varghese N."/>
            <person name="Submissions Spin"/>
        </authorList>
    </citation>
    <scope>NUCLEOTIDE SEQUENCE [LARGE SCALE GENOMIC DNA]</scope>
    <source>
        <strain evidence="3">DSM 44875</strain>
    </source>
</reference>
<keyword evidence="3" id="KW-1185">Reference proteome</keyword>
<organism evidence="2 3">
    <name type="scientific">Micromonospora coriariae</name>
    <dbReference type="NCBI Taxonomy" id="285665"/>
    <lineage>
        <taxon>Bacteria</taxon>
        <taxon>Bacillati</taxon>
        <taxon>Actinomycetota</taxon>
        <taxon>Actinomycetes</taxon>
        <taxon>Micromonosporales</taxon>
        <taxon>Micromonosporaceae</taxon>
        <taxon>Micromonospora</taxon>
    </lineage>
</organism>
<dbReference type="InterPro" id="IPR036278">
    <property type="entry name" value="Sialidase_sf"/>
</dbReference>
<protein>
    <recommendedName>
        <fullName evidence="4">BNR repeat-like domain-containing protein</fullName>
    </recommendedName>
</protein>
<evidence type="ECO:0000313" key="2">
    <source>
        <dbReference type="EMBL" id="SCF01068.1"/>
    </source>
</evidence>
<name>A0A1C4WY14_9ACTN</name>
<dbReference type="EMBL" id="LT607412">
    <property type="protein sequence ID" value="SCF01068.1"/>
    <property type="molecule type" value="Genomic_DNA"/>
</dbReference>
<proteinExistence type="predicted"/>